<comment type="function">
    <text evidence="5">Catalyzes the irreversible transfer of a propylamine group from the amino donor S-adenosylmethioninamine (decarboxy-AdoMet) to putrescine (1,4-diaminobutane) to yield spermidine.</text>
</comment>
<dbReference type="EMBL" id="FWXF01000011">
    <property type="protein sequence ID" value="SMC24956.1"/>
    <property type="molecule type" value="Genomic_DNA"/>
</dbReference>
<feature type="binding site" evidence="5">
    <location>
        <position position="33"/>
    </location>
    <ligand>
        <name>S-methyl-5'-thioadenosine</name>
        <dbReference type="ChEBI" id="CHEBI:17509"/>
    </ligand>
</feature>
<name>A0A1W1XM04_9BACT</name>
<gene>
    <name evidence="5" type="primary">speE</name>
    <name evidence="8" type="ORF">SAMN02746041_02164</name>
</gene>
<feature type="binding site" evidence="5">
    <location>
        <position position="88"/>
    </location>
    <ligand>
        <name>spermidine</name>
        <dbReference type="ChEBI" id="CHEBI:57834"/>
    </ligand>
</feature>
<feature type="domain" description="PABS" evidence="7">
    <location>
        <begin position="1"/>
        <end position="237"/>
    </location>
</feature>
<dbReference type="RefSeq" id="WP_084057895.1">
    <property type="nucleotide sequence ID" value="NZ_FWXF01000011.1"/>
</dbReference>
<protein>
    <recommendedName>
        <fullName evidence="5">Polyamine aminopropyltransferase</fullName>
    </recommendedName>
    <alternativeName>
        <fullName evidence="5">Putrescine aminopropyltransferase</fullName>
        <shortName evidence="5">PAPT</shortName>
    </alternativeName>
    <alternativeName>
        <fullName evidence="5">Spermidine synthase</fullName>
        <shortName evidence="5">SPDS</shortName>
        <shortName evidence="5">SPDSY</shortName>
        <ecNumber evidence="5">2.5.1.16</ecNumber>
    </alternativeName>
</protein>
<dbReference type="NCBIfam" id="NF002010">
    <property type="entry name" value="PRK00811.1"/>
    <property type="match status" value="1"/>
</dbReference>
<feature type="binding site" evidence="5">
    <location>
        <begin position="140"/>
        <end position="141"/>
    </location>
    <ligand>
        <name>S-methyl-5'-thioadenosine</name>
        <dbReference type="ChEBI" id="CHEBI:17509"/>
    </ligand>
</feature>
<comment type="similarity">
    <text evidence="1 5">Belongs to the spermidine/spermine synthase family.</text>
</comment>
<organism evidence="8 9">
    <name type="scientific">Desulfacinum hydrothermale DSM 13146</name>
    <dbReference type="NCBI Taxonomy" id="1121390"/>
    <lineage>
        <taxon>Bacteria</taxon>
        <taxon>Pseudomonadati</taxon>
        <taxon>Thermodesulfobacteriota</taxon>
        <taxon>Syntrophobacteria</taxon>
        <taxon>Syntrophobacterales</taxon>
        <taxon>Syntrophobacteraceae</taxon>
        <taxon>Desulfacinum</taxon>
    </lineage>
</organism>
<dbReference type="InterPro" id="IPR035246">
    <property type="entry name" value="Spermidine_synt_N"/>
</dbReference>
<dbReference type="PANTHER" id="PTHR11558:SF11">
    <property type="entry name" value="SPERMIDINE SYNTHASE"/>
    <property type="match status" value="1"/>
</dbReference>
<dbReference type="GO" id="GO:0004766">
    <property type="term" value="F:spermidine synthase activity"/>
    <property type="evidence" value="ECO:0007669"/>
    <property type="project" value="UniProtKB-UniRule"/>
</dbReference>
<keyword evidence="9" id="KW-1185">Reference proteome</keyword>
<dbReference type="Gene3D" id="2.30.140.10">
    <property type="entry name" value="Spermidine synthase, tetramerisation domain"/>
    <property type="match status" value="1"/>
</dbReference>
<comment type="caution">
    <text evidence="5">Lacks conserved residue(s) required for the propagation of feature annotation.</text>
</comment>
<dbReference type="UniPathway" id="UPA00248">
    <property type="reaction ID" value="UER00314"/>
</dbReference>
<keyword evidence="3 5" id="KW-0745">Spermidine biosynthesis</keyword>
<dbReference type="InterPro" id="IPR037163">
    <property type="entry name" value="Spermidine_synt_N_sf"/>
</dbReference>
<reference evidence="8 9" key="1">
    <citation type="submission" date="2017-04" db="EMBL/GenBank/DDBJ databases">
        <authorList>
            <person name="Afonso C.L."/>
            <person name="Miller P.J."/>
            <person name="Scott M.A."/>
            <person name="Spackman E."/>
            <person name="Goraichik I."/>
            <person name="Dimitrov K.M."/>
            <person name="Suarez D.L."/>
            <person name="Swayne D.E."/>
        </authorList>
    </citation>
    <scope>NUCLEOTIDE SEQUENCE [LARGE SCALE GENOMIC DNA]</scope>
    <source>
        <strain evidence="8 9">DSM 13146</strain>
    </source>
</reference>
<dbReference type="HAMAP" id="MF_00198">
    <property type="entry name" value="Spermidine_synth"/>
    <property type="match status" value="1"/>
</dbReference>
<feature type="binding site" evidence="5">
    <location>
        <position position="165"/>
    </location>
    <ligand>
        <name>S-methyl-5'-thioadenosine</name>
        <dbReference type="ChEBI" id="CHEBI:17509"/>
    </ligand>
</feature>
<dbReference type="EC" id="2.5.1.16" evidence="5"/>
<dbReference type="FunFam" id="3.40.50.150:FF:000088">
    <property type="entry name" value="Polyamine aminopropyltransferase"/>
    <property type="match status" value="1"/>
</dbReference>
<comment type="catalytic activity">
    <reaction evidence="5">
        <text>S-adenosyl 3-(methylsulfanyl)propylamine + putrescine = S-methyl-5'-thioadenosine + spermidine + H(+)</text>
        <dbReference type="Rhea" id="RHEA:12721"/>
        <dbReference type="ChEBI" id="CHEBI:15378"/>
        <dbReference type="ChEBI" id="CHEBI:17509"/>
        <dbReference type="ChEBI" id="CHEBI:57443"/>
        <dbReference type="ChEBI" id="CHEBI:57834"/>
        <dbReference type="ChEBI" id="CHEBI:326268"/>
        <dbReference type="EC" id="2.5.1.16"/>
    </reaction>
</comment>
<evidence type="ECO:0000256" key="4">
    <source>
        <dbReference type="ARBA" id="ARBA00023115"/>
    </source>
</evidence>
<feature type="active site" description="Proton acceptor" evidence="5 6">
    <location>
        <position position="158"/>
    </location>
</feature>
<dbReference type="STRING" id="1121390.SAMN02746041_02164"/>
<dbReference type="OrthoDB" id="9793120at2"/>
<dbReference type="GO" id="GO:0008295">
    <property type="term" value="P:spermidine biosynthetic process"/>
    <property type="evidence" value="ECO:0007669"/>
    <property type="project" value="UniProtKB-UniRule"/>
</dbReference>
<feature type="binding site" evidence="5">
    <location>
        <position position="64"/>
    </location>
    <ligand>
        <name>spermidine</name>
        <dbReference type="ChEBI" id="CHEBI:57834"/>
    </ligand>
</feature>
<comment type="subunit">
    <text evidence="5">Homodimer or homotetramer.</text>
</comment>
<sequence>MTDHNILNEPFSSTMNRQFRITRNIHTQTTPFQRVEVVETNDYGITLFLDRRFQTSEKDEFFYHESLVHPAMMTHPDPQRVLIIGGGDGGTLEEALKYPSVQSATMVELDPEVVEIAKTHLRAICGDAFDDPRTRLIIGDGRRFVEETDETFDVIILDLTDPLEPSKYVYTREFYSLCRDRLRPGGILALHNDSPFFYPEAFNVISKTLEAVFPFRRQYLTYIVGYMLDFAFSICSREDVLDVSEKVLLERAQERAIGPLNYYSPQMHARLFALPGYVTRILETPCQISTDAAPYVMAEEDY</sequence>
<evidence type="ECO:0000259" key="7">
    <source>
        <dbReference type="PROSITE" id="PS51006"/>
    </source>
</evidence>
<dbReference type="InterPro" id="IPR029063">
    <property type="entry name" value="SAM-dependent_MTases_sf"/>
</dbReference>
<evidence type="ECO:0000256" key="5">
    <source>
        <dbReference type="HAMAP-Rule" id="MF_00198"/>
    </source>
</evidence>
<dbReference type="SUPFAM" id="SSF53335">
    <property type="entry name" value="S-adenosyl-L-methionine-dependent methyltransferases"/>
    <property type="match status" value="1"/>
</dbReference>
<dbReference type="NCBIfam" id="NF037959">
    <property type="entry name" value="MFS_SpdSyn"/>
    <property type="match status" value="1"/>
</dbReference>
<dbReference type="PROSITE" id="PS51006">
    <property type="entry name" value="PABS_2"/>
    <property type="match status" value="1"/>
</dbReference>
<evidence type="ECO:0000256" key="1">
    <source>
        <dbReference type="ARBA" id="ARBA00007867"/>
    </source>
</evidence>
<proteinExistence type="inferred from homology"/>
<dbReference type="InterPro" id="IPR030373">
    <property type="entry name" value="PABS_CS"/>
</dbReference>
<dbReference type="InterPro" id="IPR001045">
    <property type="entry name" value="Spermi_synthase"/>
</dbReference>
<keyword evidence="2 5" id="KW-0808">Transferase</keyword>
<dbReference type="InterPro" id="IPR030374">
    <property type="entry name" value="PABS"/>
</dbReference>
<keyword evidence="4 5" id="KW-0620">Polyamine biosynthesis</keyword>
<accession>A0A1W1XM04</accession>
<evidence type="ECO:0000313" key="8">
    <source>
        <dbReference type="EMBL" id="SMC24956.1"/>
    </source>
</evidence>
<dbReference type="CDD" id="cd02440">
    <property type="entry name" value="AdoMet_MTases"/>
    <property type="match status" value="1"/>
</dbReference>
<comment type="pathway">
    <text evidence="5">Amine and polyamine biosynthesis; spermidine biosynthesis; spermidine from putrescine: step 1/1.</text>
</comment>
<dbReference type="PANTHER" id="PTHR11558">
    <property type="entry name" value="SPERMIDINE/SPERMINE SYNTHASE"/>
    <property type="match status" value="1"/>
</dbReference>
<evidence type="ECO:0000256" key="3">
    <source>
        <dbReference type="ARBA" id="ARBA00023066"/>
    </source>
</evidence>
<dbReference type="Proteomes" id="UP000192783">
    <property type="component" value="Unassembled WGS sequence"/>
</dbReference>
<dbReference type="AlphaFoldDB" id="A0A1W1XM04"/>
<feature type="binding site" evidence="5">
    <location>
        <position position="108"/>
    </location>
    <ligand>
        <name>S-methyl-5'-thioadenosine</name>
        <dbReference type="ChEBI" id="CHEBI:17509"/>
    </ligand>
</feature>
<dbReference type="Gene3D" id="3.40.50.150">
    <property type="entry name" value="Vaccinia Virus protein VP39"/>
    <property type="match status" value="1"/>
</dbReference>
<dbReference type="PROSITE" id="PS01330">
    <property type="entry name" value="PABS_1"/>
    <property type="match status" value="1"/>
</dbReference>
<dbReference type="Pfam" id="PF17284">
    <property type="entry name" value="Spermine_synt_N"/>
    <property type="match status" value="1"/>
</dbReference>
<dbReference type="Pfam" id="PF01564">
    <property type="entry name" value="Spermine_synth"/>
    <property type="match status" value="1"/>
</dbReference>
<evidence type="ECO:0000313" key="9">
    <source>
        <dbReference type="Proteomes" id="UP000192783"/>
    </source>
</evidence>
<evidence type="ECO:0000256" key="6">
    <source>
        <dbReference type="PROSITE-ProRule" id="PRU00354"/>
    </source>
</evidence>
<evidence type="ECO:0000256" key="2">
    <source>
        <dbReference type="ARBA" id="ARBA00022679"/>
    </source>
</evidence>